<protein>
    <submittedName>
        <fullName evidence="3">DUF2786 domain-containing protein</fullName>
    </submittedName>
</protein>
<dbReference type="InterPro" id="IPR016868">
    <property type="entry name" value="Phage_B3_Orf5"/>
</dbReference>
<sequence>MDQDRILDKIKKCMEMAKSKTANPNEAEIALRQAHKLMEAYNLELGDVLASMACEAKIAAGSDGSPPAWRVRLAQVCGHAFGTKLIITTGLFSVAGFIFVGCGAAPELTGYAYQVLERQLQKARRGFLAEPNQKRCKRSTKVARGDHFANAWIDAVYHKVDAFAGVEDNIAEAIEAYMAKHHPDLEKSEMKRRKLKARDESAVNAGYQAGKSAQLHQAISHKPVARLTQGV</sequence>
<organism evidence="3 4">
    <name type="scientific">Pseudomonas spirodelae</name>
    <dbReference type="NCBI Taxonomy" id="3101751"/>
    <lineage>
        <taxon>Bacteria</taxon>
        <taxon>Pseudomonadati</taxon>
        <taxon>Pseudomonadota</taxon>
        <taxon>Gammaproteobacteria</taxon>
        <taxon>Pseudomonadales</taxon>
        <taxon>Pseudomonadaceae</taxon>
        <taxon>Pseudomonas</taxon>
    </lineage>
</organism>
<evidence type="ECO:0000313" key="3">
    <source>
        <dbReference type="EMBL" id="MEA1605772.1"/>
    </source>
</evidence>
<evidence type="ECO:0000313" key="4">
    <source>
        <dbReference type="Proteomes" id="UP001292571"/>
    </source>
</evidence>
<feature type="domain" description="DUF7168" evidence="2">
    <location>
        <begin position="58"/>
        <end position="193"/>
    </location>
</feature>
<dbReference type="InterPro" id="IPR055592">
    <property type="entry name" value="DUF7168"/>
</dbReference>
<gene>
    <name evidence="3" type="ORF">SOP97_08080</name>
</gene>
<dbReference type="Pfam" id="PF10979">
    <property type="entry name" value="DUF2786"/>
    <property type="match status" value="1"/>
</dbReference>
<proteinExistence type="predicted"/>
<dbReference type="Pfam" id="PF23771">
    <property type="entry name" value="DUF7168"/>
    <property type="match status" value="1"/>
</dbReference>
<evidence type="ECO:0000259" key="2">
    <source>
        <dbReference type="Pfam" id="PF23771"/>
    </source>
</evidence>
<dbReference type="PIRSF" id="PIRSF028111">
    <property type="entry name" value="UCP028111"/>
    <property type="match status" value="1"/>
</dbReference>
<name>A0ABU5P7X3_9PSED</name>
<dbReference type="Proteomes" id="UP001292571">
    <property type="component" value="Unassembled WGS sequence"/>
</dbReference>
<feature type="domain" description="DUF2786" evidence="1">
    <location>
        <begin position="5"/>
        <end position="44"/>
    </location>
</feature>
<keyword evidence="4" id="KW-1185">Reference proteome</keyword>
<dbReference type="EMBL" id="JAYEET010000024">
    <property type="protein sequence ID" value="MEA1605772.1"/>
    <property type="molecule type" value="Genomic_DNA"/>
</dbReference>
<comment type="caution">
    <text evidence="3">The sequence shown here is derived from an EMBL/GenBank/DDBJ whole genome shotgun (WGS) entry which is preliminary data.</text>
</comment>
<dbReference type="RefSeq" id="WP_322948883.1">
    <property type="nucleotide sequence ID" value="NZ_JAYEET010000024.1"/>
</dbReference>
<dbReference type="InterPro" id="IPR024498">
    <property type="entry name" value="DUF2786"/>
</dbReference>
<accession>A0ABU5P7X3</accession>
<reference evidence="3 4" key="1">
    <citation type="submission" date="2023-12" db="EMBL/GenBank/DDBJ databases">
        <title>Pseudomonas sp. T5W1.</title>
        <authorList>
            <person name="Maltman C."/>
        </authorList>
    </citation>
    <scope>NUCLEOTIDE SEQUENCE [LARGE SCALE GENOMIC DNA]</scope>
    <source>
        <strain evidence="3 4">T5W1</strain>
    </source>
</reference>
<evidence type="ECO:0000259" key="1">
    <source>
        <dbReference type="Pfam" id="PF10979"/>
    </source>
</evidence>